<evidence type="ECO:0000256" key="1">
    <source>
        <dbReference type="SAM" id="SignalP"/>
    </source>
</evidence>
<evidence type="ECO:0008006" key="4">
    <source>
        <dbReference type="Google" id="ProtNLM"/>
    </source>
</evidence>
<keyword evidence="3" id="KW-1185">Reference proteome</keyword>
<proteinExistence type="predicted"/>
<name>A0A448XNM6_9PLAT</name>
<dbReference type="Proteomes" id="UP000784294">
    <property type="component" value="Unassembled WGS sequence"/>
</dbReference>
<protein>
    <recommendedName>
        <fullName evidence="4">Secreted protein</fullName>
    </recommendedName>
</protein>
<evidence type="ECO:0000313" key="3">
    <source>
        <dbReference type="Proteomes" id="UP000784294"/>
    </source>
</evidence>
<gene>
    <name evidence="2" type="ORF">PXEA_LOCUS34555</name>
</gene>
<keyword evidence="1" id="KW-0732">Signal</keyword>
<dbReference type="EMBL" id="CAAALY010267921">
    <property type="protein sequence ID" value="VEL41115.1"/>
    <property type="molecule type" value="Genomic_DNA"/>
</dbReference>
<evidence type="ECO:0000313" key="2">
    <source>
        <dbReference type="EMBL" id="VEL41115.1"/>
    </source>
</evidence>
<reference evidence="2" key="1">
    <citation type="submission" date="2018-11" db="EMBL/GenBank/DDBJ databases">
        <authorList>
            <consortium name="Pathogen Informatics"/>
        </authorList>
    </citation>
    <scope>NUCLEOTIDE SEQUENCE</scope>
</reference>
<organism evidence="2 3">
    <name type="scientific">Protopolystoma xenopodis</name>
    <dbReference type="NCBI Taxonomy" id="117903"/>
    <lineage>
        <taxon>Eukaryota</taxon>
        <taxon>Metazoa</taxon>
        <taxon>Spiralia</taxon>
        <taxon>Lophotrochozoa</taxon>
        <taxon>Platyhelminthes</taxon>
        <taxon>Monogenea</taxon>
        <taxon>Polyopisthocotylea</taxon>
        <taxon>Polystomatidea</taxon>
        <taxon>Polystomatidae</taxon>
        <taxon>Protopolystoma</taxon>
    </lineage>
</organism>
<feature type="chain" id="PRO_5019503352" description="Secreted protein" evidence="1">
    <location>
        <begin position="20"/>
        <end position="73"/>
    </location>
</feature>
<comment type="caution">
    <text evidence="2">The sequence shown here is derived from an EMBL/GenBank/DDBJ whole genome shotgun (WGS) entry which is preliminary data.</text>
</comment>
<accession>A0A448XNM6</accession>
<sequence length="73" mass="8245">MTTHLKVHIFPGICPLVHLLFVPPTPGIRPGTAGRGTTTAWRYWRGAVGNCYFVRRRNDSLCRSDGNHVDLHF</sequence>
<dbReference type="AlphaFoldDB" id="A0A448XNM6"/>
<feature type="signal peptide" evidence="1">
    <location>
        <begin position="1"/>
        <end position="19"/>
    </location>
</feature>